<sequence>MNSNNGIIATGGSQAAGNAIASAEGATAEVRDNRLAQSGQDPQRTSQEIGDLLGQLIDELGRSDHLRRADLIEAAEDAKDELDSETPRVGKLKLMSQALTAAIPAATAMGALAATIEKAIHAL</sequence>
<reference evidence="2 3" key="1">
    <citation type="submission" date="2018-10" db="EMBL/GenBank/DDBJ databases">
        <title>Isolation from soil.</title>
        <authorList>
            <person name="Hu J."/>
        </authorList>
    </citation>
    <scope>NUCLEOTIDE SEQUENCE [LARGE SCALE GENOMIC DNA]</scope>
    <source>
        <strain evidence="2 3">NEAU-Ht49</strain>
    </source>
</reference>
<dbReference type="OrthoDB" id="4226853at2"/>
<evidence type="ECO:0000313" key="2">
    <source>
        <dbReference type="EMBL" id="RMI37516.1"/>
    </source>
</evidence>
<proteinExistence type="predicted"/>
<dbReference type="EMBL" id="RFFG01000105">
    <property type="protein sequence ID" value="RMI37516.1"/>
    <property type="molecule type" value="Genomic_DNA"/>
</dbReference>
<evidence type="ECO:0000256" key="1">
    <source>
        <dbReference type="SAM" id="MobiDB-lite"/>
    </source>
</evidence>
<keyword evidence="3" id="KW-1185">Reference proteome</keyword>
<organism evidence="2 3">
    <name type="scientific">Actinomadura harenae</name>
    <dbReference type="NCBI Taxonomy" id="2483351"/>
    <lineage>
        <taxon>Bacteria</taxon>
        <taxon>Bacillati</taxon>
        <taxon>Actinomycetota</taxon>
        <taxon>Actinomycetes</taxon>
        <taxon>Streptosporangiales</taxon>
        <taxon>Thermomonosporaceae</taxon>
        <taxon>Actinomadura</taxon>
    </lineage>
</organism>
<protein>
    <submittedName>
        <fullName evidence="2">Uncharacterized protein</fullName>
    </submittedName>
</protein>
<dbReference type="Proteomes" id="UP000282674">
    <property type="component" value="Unassembled WGS sequence"/>
</dbReference>
<comment type="caution">
    <text evidence="2">The sequence shown here is derived from an EMBL/GenBank/DDBJ whole genome shotgun (WGS) entry which is preliminary data.</text>
</comment>
<evidence type="ECO:0000313" key="3">
    <source>
        <dbReference type="Proteomes" id="UP000282674"/>
    </source>
</evidence>
<dbReference type="RefSeq" id="WP_122198893.1">
    <property type="nucleotide sequence ID" value="NZ_JBHSKC010000051.1"/>
</dbReference>
<feature type="compositionally biased region" description="Low complexity" evidence="1">
    <location>
        <begin position="11"/>
        <end position="24"/>
    </location>
</feature>
<name>A0A3M2LK60_9ACTN</name>
<gene>
    <name evidence="2" type="ORF">EBO15_35740</name>
</gene>
<accession>A0A3M2LK60</accession>
<dbReference type="AlphaFoldDB" id="A0A3M2LK60"/>
<feature type="region of interest" description="Disordered" evidence="1">
    <location>
        <begin position="1"/>
        <end position="24"/>
    </location>
</feature>